<dbReference type="AlphaFoldDB" id="A0A086ARI6"/>
<proteinExistence type="predicted"/>
<dbReference type="Gene3D" id="2.160.20.10">
    <property type="entry name" value="Single-stranded right-handed beta-helix, Pectin lyase-like"/>
    <property type="match status" value="1"/>
</dbReference>
<evidence type="ECO:0000313" key="7">
    <source>
        <dbReference type="EMBL" id="KFF19300.1"/>
    </source>
</evidence>
<dbReference type="InterPro" id="IPR059226">
    <property type="entry name" value="Choice_anch_Q_dom"/>
</dbReference>
<dbReference type="InterPro" id="IPR012334">
    <property type="entry name" value="Pectin_lyas_fold"/>
</dbReference>
<sequence>MKKVILIILLLLVYNTGFSQTNYYVDKTSGNDANNGSVTTPWKTIQKAANSATPNSIVNIKAGTYYENVVINVSGTSGNYITFKNYSNNNVIIDGTGTAGKTLLTVTNKSYLKFENLTIQNKTVNDAQGVLVQTTGNNSSTDLTFKNITIRKINWTAIKDTPATANNNAQGLIVYGRNGGITNLTIDSCKVFDNILGYSEALAVNGNVDGFVVKNCLVHDNTNIGIDILGHEGIASPSALDEARNGVVINNECYNNISKYATSAGIYVDGASNIIIERNKSYQNGWGIEVGAERDGTVKQITVKNNLVYKNEQAGLAIGGHDSTTTGQVINSVIRNNTFLQNNTANDGTGEIAMTKASNCVFENNIFYTSSENVLMTVDTISPQANNTFNYNCWFTPNNNPNDITVSWRGTDYNSFSAYKSGTSQEANSLYANPKLVSISAAAPNVKLNATSPCINKGKPTTSISPGELDFYGYNRISNTVIDMGASEYIATLGVKPNENISFGKIYPIPSSGILNFELDADKKENAITVYNASGQELKKYNFLTNRFSIDLSGLIEGTYLVKIDNKNAVMTKKIIIKK</sequence>
<dbReference type="Pfam" id="PF13229">
    <property type="entry name" value="Beta_helix"/>
    <property type="match status" value="1"/>
</dbReference>
<evidence type="ECO:0000259" key="5">
    <source>
        <dbReference type="Pfam" id="PF13229"/>
    </source>
</evidence>
<evidence type="ECO:0000256" key="2">
    <source>
        <dbReference type="ARBA" id="ARBA00022525"/>
    </source>
</evidence>
<gene>
    <name evidence="7" type="ORF">IQ37_16260</name>
</gene>
<reference evidence="7 8" key="1">
    <citation type="submission" date="2014-07" db="EMBL/GenBank/DDBJ databases">
        <title>Genome of Chryseobacterium piperi CTM.</title>
        <authorList>
            <person name="Pipes S.E."/>
            <person name="Stropko S.J."/>
            <person name="Newman J.D."/>
        </authorList>
    </citation>
    <scope>NUCLEOTIDE SEQUENCE [LARGE SCALE GENOMIC DNA]</scope>
    <source>
        <strain evidence="7 8">CTM</strain>
    </source>
</reference>
<keyword evidence="2" id="KW-0964">Secreted</keyword>
<protein>
    <recommendedName>
        <fullName evidence="9">Secretion system C-terminal sorting domain-containing protein</fullName>
    </recommendedName>
</protein>
<feature type="signal peptide" evidence="4">
    <location>
        <begin position="1"/>
        <end position="19"/>
    </location>
</feature>
<keyword evidence="8" id="KW-1185">Reference proteome</keyword>
<dbReference type="InterPro" id="IPR026444">
    <property type="entry name" value="Secre_tail"/>
</dbReference>
<dbReference type="eggNOG" id="COG3420">
    <property type="taxonomic scope" value="Bacteria"/>
</dbReference>
<evidence type="ECO:0000256" key="1">
    <source>
        <dbReference type="ARBA" id="ARBA00004613"/>
    </source>
</evidence>
<dbReference type="PANTHER" id="PTHR40088">
    <property type="entry name" value="PECTATE LYASE (EUROFUNG)"/>
    <property type="match status" value="1"/>
</dbReference>
<dbReference type="InterPro" id="IPR039448">
    <property type="entry name" value="Beta_helix"/>
</dbReference>
<dbReference type="RefSeq" id="WP_034686808.1">
    <property type="nucleotide sequence ID" value="NZ_CP023049.2"/>
</dbReference>
<dbReference type="KEGG" id="cpip:CJF12_15420"/>
<feature type="domain" description="Secretion system C-terminal sorting" evidence="6">
    <location>
        <begin position="506"/>
        <end position="577"/>
    </location>
</feature>
<feature type="domain" description="Right handed beta helix" evidence="5">
    <location>
        <begin position="138"/>
        <end position="339"/>
    </location>
</feature>
<evidence type="ECO:0000256" key="4">
    <source>
        <dbReference type="SAM" id="SignalP"/>
    </source>
</evidence>
<dbReference type="PANTHER" id="PTHR40088:SF2">
    <property type="entry name" value="SECRETED SUGAR HYDROLASE"/>
    <property type="match status" value="1"/>
</dbReference>
<dbReference type="NCBIfam" id="TIGR04183">
    <property type="entry name" value="Por_Secre_tail"/>
    <property type="match status" value="1"/>
</dbReference>
<dbReference type="GO" id="GO:0005576">
    <property type="term" value="C:extracellular region"/>
    <property type="evidence" value="ECO:0007669"/>
    <property type="project" value="UniProtKB-SubCell"/>
</dbReference>
<dbReference type="InterPro" id="IPR052052">
    <property type="entry name" value="Polysaccharide_Lyase_9"/>
</dbReference>
<feature type="chain" id="PRO_5001803156" description="Secretion system C-terminal sorting domain-containing protein" evidence="4">
    <location>
        <begin position="20"/>
        <end position="579"/>
    </location>
</feature>
<dbReference type="GO" id="GO:0016837">
    <property type="term" value="F:carbon-oxygen lyase activity, acting on polysaccharides"/>
    <property type="evidence" value="ECO:0007669"/>
    <property type="project" value="TreeGrafter"/>
</dbReference>
<accession>A0A086ARI6</accession>
<dbReference type="EMBL" id="JPRJ01000039">
    <property type="protein sequence ID" value="KFF19300.1"/>
    <property type="molecule type" value="Genomic_DNA"/>
</dbReference>
<dbReference type="Proteomes" id="UP000028709">
    <property type="component" value="Unassembled WGS sequence"/>
</dbReference>
<evidence type="ECO:0008006" key="9">
    <source>
        <dbReference type="Google" id="ProtNLM"/>
    </source>
</evidence>
<dbReference type="OrthoDB" id="9757947at2"/>
<dbReference type="InterPro" id="IPR006626">
    <property type="entry name" value="PbH1"/>
</dbReference>
<comment type="subcellular location">
    <subcellularLocation>
        <location evidence="1">Secreted</location>
    </subcellularLocation>
</comment>
<evidence type="ECO:0000313" key="8">
    <source>
        <dbReference type="Proteomes" id="UP000028709"/>
    </source>
</evidence>
<dbReference type="SMART" id="SM00710">
    <property type="entry name" value="PbH1"/>
    <property type="match status" value="7"/>
</dbReference>
<dbReference type="STRING" id="558152.IQ37_16260"/>
<dbReference type="NCBIfam" id="NF041518">
    <property type="entry name" value="choice_anch_Q"/>
    <property type="match status" value="1"/>
</dbReference>
<evidence type="ECO:0000256" key="3">
    <source>
        <dbReference type="ARBA" id="ARBA00022729"/>
    </source>
</evidence>
<evidence type="ECO:0000259" key="6">
    <source>
        <dbReference type="Pfam" id="PF18962"/>
    </source>
</evidence>
<name>A0A086ARI6_9FLAO</name>
<keyword evidence="3 4" id="KW-0732">Signal</keyword>
<dbReference type="SUPFAM" id="SSF51126">
    <property type="entry name" value="Pectin lyase-like"/>
    <property type="match status" value="1"/>
</dbReference>
<organism evidence="7 8">
    <name type="scientific">Chryseobacterium piperi</name>
    <dbReference type="NCBI Taxonomy" id="558152"/>
    <lineage>
        <taxon>Bacteria</taxon>
        <taxon>Pseudomonadati</taxon>
        <taxon>Bacteroidota</taxon>
        <taxon>Flavobacteriia</taxon>
        <taxon>Flavobacteriales</taxon>
        <taxon>Weeksellaceae</taxon>
        <taxon>Chryseobacterium group</taxon>
        <taxon>Chryseobacterium</taxon>
    </lineage>
</organism>
<comment type="caution">
    <text evidence="7">The sequence shown here is derived from an EMBL/GenBank/DDBJ whole genome shotgun (WGS) entry which is preliminary data.</text>
</comment>
<dbReference type="InterPro" id="IPR011050">
    <property type="entry name" value="Pectin_lyase_fold/virulence"/>
</dbReference>
<dbReference type="Pfam" id="PF18962">
    <property type="entry name" value="Por_Secre_tail"/>
    <property type="match status" value="1"/>
</dbReference>